<dbReference type="Proteomes" id="UP001230253">
    <property type="component" value="Unassembled WGS sequence"/>
</dbReference>
<dbReference type="RefSeq" id="WP_307152520.1">
    <property type="nucleotide sequence ID" value="NZ_JAUSUK010000001.1"/>
</dbReference>
<sequence length="41" mass="4739">MSNLEFILLFSLMPVGALAIAVFFFFVSRHQDRPCDRKYSA</sequence>
<protein>
    <submittedName>
        <fullName evidence="2">Uncharacterized protein</fullName>
    </submittedName>
</protein>
<organism evidence="2 3">
    <name type="scientific">Rhodopseudomonas julia</name>
    <dbReference type="NCBI Taxonomy" id="200617"/>
    <lineage>
        <taxon>Bacteria</taxon>
        <taxon>Pseudomonadati</taxon>
        <taxon>Pseudomonadota</taxon>
        <taxon>Alphaproteobacteria</taxon>
        <taxon>Hyphomicrobiales</taxon>
        <taxon>Nitrobacteraceae</taxon>
        <taxon>Rhodopseudomonas</taxon>
    </lineage>
</organism>
<feature type="transmembrane region" description="Helical" evidence="1">
    <location>
        <begin position="6"/>
        <end position="27"/>
    </location>
</feature>
<accession>A0ABU0C133</accession>
<gene>
    <name evidence="2" type="ORF">J2R99_000054</name>
</gene>
<keyword evidence="1" id="KW-0812">Transmembrane</keyword>
<proteinExistence type="predicted"/>
<evidence type="ECO:0000313" key="3">
    <source>
        <dbReference type="Proteomes" id="UP001230253"/>
    </source>
</evidence>
<dbReference type="EMBL" id="JAUSUK010000001">
    <property type="protein sequence ID" value="MDQ0324205.1"/>
    <property type="molecule type" value="Genomic_DNA"/>
</dbReference>
<evidence type="ECO:0000256" key="1">
    <source>
        <dbReference type="SAM" id="Phobius"/>
    </source>
</evidence>
<evidence type="ECO:0000313" key="2">
    <source>
        <dbReference type="EMBL" id="MDQ0324205.1"/>
    </source>
</evidence>
<name>A0ABU0C133_9BRAD</name>
<keyword evidence="3" id="KW-1185">Reference proteome</keyword>
<reference evidence="2 3" key="1">
    <citation type="submission" date="2023-07" db="EMBL/GenBank/DDBJ databases">
        <title>Genomic Encyclopedia of Type Strains, Phase IV (KMG-IV): sequencing the most valuable type-strain genomes for metagenomic binning, comparative biology and taxonomic classification.</title>
        <authorList>
            <person name="Goeker M."/>
        </authorList>
    </citation>
    <scope>NUCLEOTIDE SEQUENCE [LARGE SCALE GENOMIC DNA]</scope>
    <source>
        <strain evidence="2 3">DSM 11549</strain>
    </source>
</reference>
<comment type="caution">
    <text evidence="2">The sequence shown here is derived from an EMBL/GenBank/DDBJ whole genome shotgun (WGS) entry which is preliminary data.</text>
</comment>
<keyword evidence="1" id="KW-1133">Transmembrane helix</keyword>
<keyword evidence="1" id="KW-0472">Membrane</keyword>